<organism evidence="1">
    <name type="scientific">Psilocybe cubensis</name>
    <name type="common">Psychedelic mushroom</name>
    <name type="synonym">Stropharia cubensis</name>
    <dbReference type="NCBI Taxonomy" id="181762"/>
    <lineage>
        <taxon>Eukaryota</taxon>
        <taxon>Fungi</taxon>
        <taxon>Dikarya</taxon>
        <taxon>Basidiomycota</taxon>
        <taxon>Agaricomycotina</taxon>
        <taxon>Agaricomycetes</taxon>
        <taxon>Agaricomycetidae</taxon>
        <taxon>Agaricales</taxon>
        <taxon>Agaricineae</taxon>
        <taxon>Strophariaceae</taxon>
        <taxon>Psilocybe</taxon>
    </lineage>
</organism>
<accession>A0A8H7Y8G1</accession>
<sequence>MALAKPVEQISTASIIDTPGPMHHCLQVTEILDLILTDLFESREGPHSRGDLLSVGLTCQDFLEVALDILWGTQTSLVPLIKTLPCNLWKEGGSGFDKTLKQDSISTPNVYVD</sequence>
<reference evidence="1" key="1">
    <citation type="submission" date="2021-02" db="EMBL/GenBank/DDBJ databases">
        <title>Psilocybe cubensis genome.</title>
        <authorList>
            <person name="Mckernan K.J."/>
            <person name="Crawford S."/>
            <person name="Trippe A."/>
            <person name="Kane L.T."/>
            <person name="Mclaughlin S."/>
        </authorList>
    </citation>
    <scope>NUCLEOTIDE SEQUENCE [LARGE SCALE GENOMIC DNA]</scope>
    <source>
        <strain evidence="1">MGC-MH-2018</strain>
    </source>
</reference>
<proteinExistence type="predicted"/>
<dbReference type="EMBL" id="JAFIQS010000002">
    <property type="protein sequence ID" value="KAG5173214.1"/>
    <property type="molecule type" value="Genomic_DNA"/>
</dbReference>
<name>A0A8H7Y8G1_PSICU</name>
<gene>
    <name evidence="1" type="ORF">JR316_002724</name>
</gene>
<dbReference type="AlphaFoldDB" id="A0A8H7Y8G1"/>
<evidence type="ECO:0000313" key="1">
    <source>
        <dbReference type="EMBL" id="KAG5173214.1"/>
    </source>
</evidence>
<protein>
    <submittedName>
        <fullName evidence="1">Uncharacterized protein</fullName>
    </submittedName>
</protein>
<comment type="caution">
    <text evidence="1">The sequence shown here is derived from an EMBL/GenBank/DDBJ whole genome shotgun (WGS) entry which is preliminary data.</text>
</comment>